<sequence>MMVIFQNKIIYMPSVPPFSRSEKVNDYARQCQPAVWNEHDVRAADGTLLKLLEGSITNAPDTKPEEHVVVLYFQGNASSLPPRLPYLSRILKAAMAGQSPKKQYTIVALSYRGYWKSQGSPSQAGIELDAEAALNWVLTRYDPDRTKVVVWGQSIGAGAATVGLANLSRTDKDGLQRISGLLLETPFVDLKAMLVALYPQKFLPYRYLTPFLRSTWDSKTSLHTIGKVNPDLRTLILEAGDDEIVPAGQGAILENACKEEGMNVDRKTVSGALHTDVVAKGQGRNHIVKLLESV</sequence>
<organism evidence="1 2">
    <name type="scientific">Capronia coronata CBS 617.96</name>
    <dbReference type="NCBI Taxonomy" id="1182541"/>
    <lineage>
        <taxon>Eukaryota</taxon>
        <taxon>Fungi</taxon>
        <taxon>Dikarya</taxon>
        <taxon>Ascomycota</taxon>
        <taxon>Pezizomycotina</taxon>
        <taxon>Eurotiomycetes</taxon>
        <taxon>Chaetothyriomycetidae</taxon>
        <taxon>Chaetothyriales</taxon>
        <taxon>Herpotrichiellaceae</taxon>
        <taxon>Capronia</taxon>
    </lineage>
</organism>
<accession>W9Z191</accession>
<gene>
    <name evidence="1" type="ORF">A1O1_00854</name>
</gene>
<dbReference type="RefSeq" id="XP_007719959.1">
    <property type="nucleotide sequence ID" value="XM_007721769.1"/>
</dbReference>
<dbReference type="GeneID" id="19155758"/>
<dbReference type="Gene3D" id="3.40.50.1820">
    <property type="entry name" value="alpha/beta hydrolase"/>
    <property type="match status" value="1"/>
</dbReference>
<evidence type="ECO:0008006" key="3">
    <source>
        <dbReference type="Google" id="ProtNLM"/>
    </source>
</evidence>
<dbReference type="HOGENOM" id="CLU_043841_1_0_1"/>
<dbReference type="EMBL" id="AMWN01000001">
    <property type="protein sequence ID" value="EXJ95730.1"/>
    <property type="molecule type" value="Genomic_DNA"/>
</dbReference>
<dbReference type="GO" id="GO:0016020">
    <property type="term" value="C:membrane"/>
    <property type="evidence" value="ECO:0007669"/>
    <property type="project" value="TreeGrafter"/>
</dbReference>
<reference evidence="1 2" key="1">
    <citation type="submission" date="2013-03" db="EMBL/GenBank/DDBJ databases">
        <title>The Genome Sequence of Capronia coronata CBS 617.96.</title>
        <authorList>
            <consortium name="The Broad Institute Genomics Platform"/>
            <person name="Cuomo C."/>
            <person name="de Hoog S."/>
            <person name="Gorbushina A."/>
            <person name="Walker B."/>
            <person name="Young S.K."/>
            <person name="Zeng Q."/>
            <person name="Gargeya S."/>
            <person name="Fitzgerald M."/>
            <person name="Haas B."/>
            <person name="Abouelleil A."/>
            <person name="Allen A.W."/>
            <person name="Alvarado L."/>
            <person name="Arachchi H.M."/>
            <person name="Berlin A.M."/>
            <person name="Chapman S.B."/>
            <person name="Gainer-Dewar J."/>
            <person name="Goldberg J."/>
            <person name="Griggs A."/>
            <person name="Gujja S."/>
            <person name="Hansen M."/>
            <person name="Howarth C."/>
            <person name="Imamovic A."/>
            <person name="Ireland A."/>
            <person name="Larimer J."/>
            <person name="McCowan C."/>
            <person name="Murphy C."/>
            <person name="Pearson M."/>
            <person name="Poon T.W."/>
            <person name="Priest M."/>
            <person name="Roberts A."/>
            <person name="Saif S."/>
            <person name="Shea T."/>
            <person name="Sisk P."/>
            <person name="Sykes S."/>
            <person name="Wortman J."/>
            <person name="Nusbaum C."/>
            <person name="Birren B."/>
        </authorList>
    </citation>
    <scope>NUCLEOTIDE SEQUENCE [LARGE SCALE GENOMIC DNA]</scope>
    <source>
        <strain evidence="1 2">CBS 617.96</strain>
    </source>
</reference>
<dbReference type="AlphaFoldDB" id="W9Z191"/>
<dbReference type="PANTHER" id="PTHR12277">
    <property type="entry name" value="ALPHA/BETA HYDROLASE DOMAIN-CONTAINING PROTEIN"/>
    <property type="match status" value="1"/>
</dbReference>
<dbReference type="SUPFAM" id="SSF53474">
    <property type="entry name" value="alpha/beta-Hydrolases"/>
    <property type="match status" value="1"/>
</dbReference>
<dbReference type="PANTHER" id="PTHR12277:SF64">
    <property type="entry name" value="SUPERFAMILY HYDROLASE, PUTATIVE (AFU_ORTHOLOGUE AFUA_3G01760)-RELATED"/>
    <property type="match status" value="1"/>
</dbReference>
<dbReference type="STRING" id="1182541.W9Z191"/>
<evidence type="ECO:0000313" key="2">
    <source>
        <dbReference type="Proteomes" id="UP000019484"/>
    </source>
</evidence>
<comment type="caution">
    <text evidence="1">The sequence shown here is derived from an EMBL/GenBank/DDBJ whole genome shotgun (WGS) entry which is preliminary data.</text>
</comment>
<protein>
    <recommendedName>
        <fullName evidence="3">AB hydrolase-1 domain-containing protein</fullName>
    </recommendedName>
</protein>
<dbReference type="GO" id="GO:0008474">
    <property type="term" value="F:palmitoyl-(protein) hydrolase activity"/>
    <property type="evidence" value="ECO:0007669"/>
    <property type="project" value="TreeGrafter"/>
</dbReference>
<proteinExistence type="predicted"/>
<dbReference type="Proteomes" id="UP000019484">
    <property type="component" value="Unassembled WGS sequence"/>
</dbReference>
<dbReference type="OrthoDB" id="10249433at2759"/>
<name>W9Z191_9EURO</name>
<dbReference type="eggNOG" id="KOG4391">
    <property type="taxonomic scope" value="Eukaryota"/>
</dbReference>
<dbReference type="InterPro" id="IPR029058">
    <property type="entry name" value="AB_hydrolase_fold"/>
</dbReference>
<keyword evidence="2" id="KW-1185">Reference proteome</keyword>
<evidence type="ECO:0000313" key="1">
    <source>
        <dbReference type="EMBL" id="EXJ95730.1"/>
    </source>
</evidence>